<reference evidence="2" key="2">
    <citation type="submission" date="2015-06" db="UniProtKB">
        <authorList>
            <consortium name="EnsemblProtists"/>
        </authorList>
    </citation>
    <scope>IDENTIFICATION</scope>
    <source>
        <strain evidence="2">Emoy2</strain>
    </source>
</reference>
<dbReference type="Proteomes" id="UP000011713">
    <property type="component" value="Unassembled WGS sequence"/>
</dbReference>
<dbReference type="AlphaFoldDB" id="M4BPI1"/>
<dbReference type="VEuPathDB" id="FungiDB:HpaG808320"/>
<protein>
    <submittedName>
        <fullName evidence="2">Uncharacterized protein</fullName>
    </submittedName>
</protein>
<evidence type="ECO:0000313" key="3">
    <source>
        <dbReference type="Proteomes" id="UP000011713"/>
    </source>
</evidence>
<evidence type="ECO:0000313" key="2">
    <source>
        <dbReference type="EnsemblProtists" id="HpaP808320"/>
    </source>
</evidence>
<reference evidence="3" key="1">
    <citation type="journal article" date="2010" name="Science">
        <title>Signatures of adaptation to obligate biotrophy in the Hyaloperonospora arabidopsidis genome.</title>
        <authorList>
            <person name="Baxter L."/>
            <person name="Tripathy S."/>
            <person name="Ishaque N."/>
            <person name="Boot N."/>
            <person name="Cabral A."/>
            <person name="Kemen E."/>
            <person name="Thines M."/>
            <person name="Ah-Fong A."/>
            <person name="Anderson R."/>
            <person name="Badejoko W."/>
            <person name="Bittner-Eddy P."/>
            <person name="Boore J.L."/>
            <person name="Chibucos M.C."/>
            <person name="Coates M."/>
            <person name="Dehal P."/>
            <person name="Delehaunty K."/>
            <person name="Dong S."/>
            <person name="Downton P."/>
            <person name="Dumas B."/>
            <person name="Fabro G."/>
            <person name="Fronick C."/>
            <person name="Fuerstenberg S.I."/>
            <person name="Fulton L."/>
            <person name="Gaulin E."/>
            <person name="Govers F."/>
            <person name="Hughes L."/>
            <person name="Humphray S."/>
            <person name="Jiang R.H."/>
            <person name="Judelson H."/>
            <person name="Kamoun S."/>
            <person name="Kyung K."/>
            <person name="Meijer H."/>
            <person name="Minx P."/>
            <person name="Morris P."/>
            <person name="Nelson J."/>
            <person name="Phuntumart V."/>
            <person name="Qutob D."/>
            <person name="Rehmany A."/>
            <person name="Rougon-Cardoso A."/>
            <person name="Ryden P."/>
            <person name="Torto-Alalibo T."/>
            <person name="Studholme D."/>
            <person name="Wang Y."/>
            <person name="Win J."/>
            <person name="Wood J."/>
            <person name="Clifton S.W."/>
            <person name="Rogers J."/>
            <person name="Van den Ackerveken G."/>
            <person name="Jones J.D."/>
            <person name="McDowell J.M."/>
            <person name="Beynon J."/>
            <person name="Tyler B.M."/>
        </authorList>
    </citation>
    <scope>NUCLEOTIDE SEQUENCE [LARGE SCALE GENOMIC DNA]</scope>
    <source>
        <strain evidence="3">Emoy2</strain>
    </source>
</reference>
<dbReference type="HOGENOM" id="CLU_1985883_0_0_1"/>
<dbReference type="EMBL" id="JH598509">
    <property type="status" value="NOT_ANNOTATED_CDS"/>
    <property type="molecule type" value="Genomic_DNA"/>
</dbReference>
<name>M4BPI1_HYAAE</name>
<keyword evidence="1" id="KW-1133">Transmembrane helix</keyword>
<dbReference type="EnsemblProtists" id="HpaT808320">
    <property type="protein sequence ID" value="HpaP808320"/>
    <property type="gene ID" value="HpaG808320"/>
</dbReference>
<evidence type="ECO:0000256" key="1">
    <source>
        <dbReference type="SAM" id="Phobius"/>
    </source>
</evidence>
<accession>M4BPI1</accession>
<organism evidence="2 3">
    <name type="scientific">Hyaloperonospora arabidopsidis (strain Emoy2)</name>
    <name type="common">Downy mildew agent</name>
    <name type="synonym">Peronospora arabidopsidis</name>
    <dbReference type="NCBI Taxonomy" id="559515"/>
    <lineage>
        <taxon>Eukaryota</taxon>
        <taxon>Sar</taxon>
        <taxon>Stramenopiles</taxon>
        <taxon>Oomycota</taxon>
        <taxon>Peronosporomycetes</taxon>
        <taxon>Peronosporales</taxon>
        <taxon>Peronosporaceae</taxon>
        <taxon>Hyaloperonospora</taxon>
    </lineage>
</organism>
<sequence>MNESNDYIYWLHLDGRCKDLERLCHDQRPKLYHLQILIEHGKRYHPPDFRSLPTIPIYNRNLHDFHLLHGRIENISVRNIYITVIHSIYAFCLVALRISPSKISSYLNSHYTPQYQINNLLHPPTR</sequence>
<keyword evidence="3" id="KW-1185">Reference proteome</keyword>
<feature type="transmembrane region" description="Helical" evidence="1">
    <location>
        <begin position="80"/>
        <end position="98"/>
    </location>
</feature>
<proteinExistence type="predicted"/>
<dbReference type="InParanoid" id="M4BPI1"/>
<keyword evidence="1" id="KW-0812">Transmembrane</keyword>
<keyword evidence="1" id="KW-0472">Membrane</keyword>